<proteinExistence type="predicted"/>
<dbReference type="AlphaFoldDB" id="W4VC00"/>
<accession>W4VC00</accession>
<evidence type="ECO:0000313" key="2">
    <source>
        <dbReference type="Proteomes" id="UP000019109"/>
    </source>
</evidence>
<keyword evidence="2" id="KW-1185">Reference proteome</keyword>
<protein>
    <submittedName>
        <fullName evidence="1">DNA primase</fullName>
    </submittedName>
</protein>
<evidence type="ECO:0000313" key="1">
    <source>
        <dbReference type="EMBL" id="GAE90910.1"/>
    </source>
</evidence>
<sequence length="53" mass="6204">MLKEGKVYASDINKSIGAKSVFLADRHKKLFVVFFKPNKPEEYIFHKDSFVKK</sequence>
<name>W4VC00_9FIRM</name>
<reference evidence="1" key="1">
    <citation type="journal article" date="2014" name="Genome Announc.">
        <title>Draft Genome Sequence of Clostridium straminisolvens Strain JCM 21531T, Isolated from a Cellulose-Degrading Bacterial Community.</title>
        <authorList>
            <person name="Yuki M."/>
            <person name="Oshima K."/>
            <person name="Suda W."/>
            <person name="Sakamoto M."/>
            <person name="Kitamura K."/>
            <person name="Iida T."/>
            <person name="Hattori M."/>
            <person name="Ohkuma M."/>
        </authorList>
    </citation>
    <scope>NUCLEOTIDE SEQUENCE [LARGE SCALE GENOMIC DNA]</scope>
    <source>
        <strain evidence="1">JCM 21531</strain>
    </source>
</reference>
<comment type="caution">
    <text evidence="1">The sequence shown here is derived from an EMBL/GenBank/DDBJ whole genome shotgun (WGS) entry which is preliminary data.</text>
</comment>
<organism evidence="1 2">
    <name type="scientific">Acetivibrio straminisolvens JCM 21531</name>
    <dbReference type="NCBI Taxonomy" id="1294263"/>
    <lineage>
        <taxon>Bacteria</taxon>
        <taxon>Bacillati</taxon>
        <taxon>Bacillota</taxon>
        <taxon>Clostridia</taxon>
        <taxon>Eubacteriales</taxon>
        <taxon>Oscillospiraceae</taxon>
        <taxon>Acetivibrio</taxon>
    </lineage>
</organism>
<dbReference type="STRING" id="1294263.JCM21531_4570"/>
<dbReference type="Proteomes" id="UP000019109">
    <property type="component" value="Unassembled WGS sequence"/>
</dbReference>
<dbReference type="EMBL" id="BAVR01000108">
    <property type="protein sequence ID" value="GAE90910.1"/>
    <property type="molecule type" value="Genomic_DNA"/>
</dbReference>
<gene>
    <name evidence="1" type="ORF">JCM21531_4570</name>
</gene>